<reference evidence="2 3" key="1">
    <citation type="submission" date="2015-01" db="EMBL/GenBank/DDBJ databases">
        <title>Comparative genomics of non-oral Prevotella species.</title>
        <authorList>
            <person name="Accetto T."/>
            <person name="Nograsek B."/>
            <person name="Avgustin G."/>
        </authorList>
    </citation>
    <scope>NUCLEOTIDE SEQUENCE [LARGE SCALE GENOMIC DNA]</scope>
    <source>
        <strain evidence="2 3">P5-119</strain>
    </source>
</reference>
<sequence>MAKDITKLVAKIEQKQEVKEEVTNFDEQLKTLRLAVTNLITCADNVRLASLEVPVLLASFNAAKDSIDNAVDGICNAITRAHQTPVKVDFTDESKSYLEAAHKKLIENENVLFKNHEAKVDSNLKALGCKVEKAMNGYRGIFIDKKTFNIYFWLFIVIMEIALCSTILLICYAIKFGWL</sequence>
<dbReference type="RefSeq" id="WP_042517256.1">
    <property type="nucleotide sequence ID" value="NZ_JXQK01000010.1"/>
</dbReference>
<comment type="caution">
    <text evidence="2">The sequence shown here is derived from an EMBL/GenBank/DDBJ whole genome shotgun (WGS) entry which is preliminary data.</text>
</comment>
<dbReference type="EMBL" id="JXQK01000010">
    <property type="protein sequence ID" value="KIP64850.1"/>
    <property type="molecule type" value="Genomic_DNA"/>
</dbReference>
<keyword evidence="1" id="KW-0472">Membrane</keyword>
<protein>
    <submittedName>
        <fullName evidence="2">Uncharacterized protein</fullName>
    </submittedName>
</protein>
<gene>
    <name evidence="2" type="ORF">ST44_00765</name>
</gene>
<name>A0A0D0J2Q0_9BACT</name>
<evidence type="ECO:0000256" key="1">
    <source>
        <dbReference type="SAM" id="Phobius"/>
    </source>
</evidence>
<keyword evidence="1" id="KW-0812">Transmembrane</keyword>
<evidence type="ECO:0000313" key="3">
    <source>
        <dbReference type="Proteomes" id="UP000032046"/>
    </source>
</evidence>
<keyword evidence="3" id="KW-1185">Reference proteome</keyword>
<dbReference type="AlphaFoldDB" id="A0A0D0J2Q0"/>
<evidence type="ECO:0000313" key="2">
    <source>
        <dbReference type="EMBL" id="KIP64850.1"/>
    </source>
</evidence>
<dbReference type="Proteomes" id="UP000032046">
    <property type="component" value="Unassembled WGS sequence"/>
</dbReference>
<keyword evidence="1" id="KW-1133">Transmembrane helix</keyword>
<accession>A0A0D0J2Q0</accession>
<proteinExistence type="predicted"/>
<organism evidence="2 3">
    <name type="scientific">Prevotella pectinovora</name>
    <dbReference type="NCBI Taxonomy" id="1602169"/>
    <lineage>
        <taxon>Bacteria</taxon>
        <taxon>Pseudomonadati</taxon>
        <taxon>Bacteroidota</taxon>
        <taxon>Bacteroidia</taxon>
        <taxon>Bacteroidales</taxon>
        <taxon>Prevotellaceae</taxon>
        <taxon>Prevotella</taxon>
    </lineage>
</organism>
<feature type="transmembrane region" description="Helical" evidence="1">
    <location>
        <begin position="150"/>
        <end position="174"/>
    </location>
</feature>